<dbReference type="GO" id="GO:0003676">
    <property type="term" value="F:nucleic acid binding"/>
    <property type="evidence" value="ECO:0007669"/>
    <property type="project" value="InterPro"/>
</dbReference>
<dbReference type="GO" id="GO:0008757">
    <property type="term" value="F:S-adenosylmethionine-dependent methyltransferase activity"/>
    <property type="evidence" value="ECO:0007669"/>
    <property type="project" value="UniProtKB-ARBA"/>
</dbReference>
<proteinExistence type="inferred from homology"/>
<evidence type="ECO:0000313" key="5">
    <source>
        <dbReference type="EMBL" id="HGT99216.1"/>
    </source>
</evidence>
<comment type="similarity">
    <text evidence="1">Belongs to the methyltransferase superfamily. PrmA family.</text>
</comment>
<accession>A0A7J3N0G7</accession>
<dbReference type="CDD" id="cd02440">
    <property type="entry name" value="AdoMet_MTases"/>
    <property type="match status" value="1"/>
</dbReference>
<evidence type="ECO:0000313" key="4">
    <source>
        <dbReference type="EMBL" id="HFQ78606.1"/>
    </source>
</evidence>
<dbReference type="InterPro" id="IPR002052">
    <property type="entry name" value="DNA_methylase_N6_adenine_CS"/>
</dbReference>
<dbReference type="SUPFAM" id="SSF53335">
    <property type="entry name" value="S-adenosyl-L-methionine-dependent methyltransferases"/>
    <property type="match status" value="1"/>
</dbReference>
<reference evidence="5" key="1">
    <citation type="journal article" date="2020" name="mSystems">
        <title>Genome- and Community-Level Interaction Insights into Carbon Utilization and Element Cycling Functions of Hydrothermarchaeota in Hydrothermal Sediment.</title>
        <authorList>
            <person name="Zhou Z."/>
            <person name="Liu Y."/>
            <person name="Xu W."/>
            <person name="Pan J."/>
            <person name="Luo Z.H."/>
            <person name="Li M."/>
        </authorList>
    </citation>
    <scope>NUCLEOTIDE SEQUENCE [LARGE SCALE GENOMIC DNA]</scope>
    <source>
        <strain evidence="4">SpSt-629</strain>
        <strain evidence="5">SpSt-688</strain>
    </source>
</reference>
<dbReference type="Gene3D" id="3.40.50.150">
    <property type="entry name" value="Vaccinia Virus protein VP39"/>
    <property type="match status" value="1"/>
</dbReference>
<evidence type="ECO:0000256" key="2">
    <source>
        <dbReference type="ARBA" id="ARBA00041374"/>
    </source>
</evidence>
<dbReference type="AlphaFoldDB" id="A0A7J3N0G7"/>
<name>A0A7J3N0G7_9CREN</name>
<dbReference type="Pfam" id="PF05175">
    <property type="entry name" value="MTS"/>
    <property type="match status" value="1"/>
</dbReference>
<dbReference type="PROSITE" id="PS00092">
    <property type="entry name" value="N6_MTASE"/>
    <property type="match status" value="1"/>
</dbReference>
<dbReference type="InterPro" id="IPR007848">
    <property type="entry name" value="Small_mtfrase_dom"/>
</dbReference>
<keyword evidence="5" id="KW-0808">Transferase</keyword>
<dbReference type="PANTHER" id="PTHR23290:SF0">
    <property type="entry name" value="RRNA N6-ADENOSINE-METHYLTRANSFERASE METTL5"/>
    <property type="match status" value="1"/>
</dbReference>
<protein>
    <recommendedName>
        <fullName evidence="2">Methyltransferase-like protein 5</fullName>
    </recommendedName>
</protein>
<keyword evidence="5" id="KW-0489">Methyltransferase</keyword>
<dbReference type="EMBL" id="DTDH01000205">
    <property type="protein sequence ID" value="HGT99216.1"/>
    <property type="molecule type" value="Genomic_DNA"/>
</dbReference>
<evidence type="ECO:0000259" key="3">
    <source>
        <dbReference type="Pfam" id="PF05175"/>
    </source>
</evidence>
<comment type="caution">
    <text evidence="5">The sequence shown here is derived from an EMBL/GenBank/DDBJ whole genome shotgun (WGS) entry which is preliminary data.</text>
</comment>
<sequence>MVRSRKELEILLSKVPYLISPSIALEQYLCDSSVASELLWMAHMYEGIVGKSVVDLGCGTGRLSYGALLLGAKDVICVDIDVKALNVAKVFLVSEGFNNIHFVNADVNFLDIKNIDTVVMNPPFGVYKKGLDIVFLKKALEFKPKAVYTIHKYNPESHILIYRTVQNEGYTIRNMLVRFMSIGAVYPKHRKRIHRFKVSMYAISRYRGIYV</sequence>
<feature type="domain" description="Methyltransferase small" evidence="3">
    <location>
        <begin position="36"/>
        <end position="129"/>
    </location>
</feature>
<dbReference type="InterPro" id="IPR029063">
    <property type="entry name" value="SAM-dependent_MTases_sf"/>
</dbReference>
<gene>
    <name evidence="4" type="ORF">ENT99_02750</name>
    <name evidence="5" type="ORF">ENU64_07315</name>
</gene>
<evidence type="ECO:0000256" key="1">
    <source>
        <dbReference type="ARBA" id="ARBA00009741"/>
    </source>
</evidence>
<dbReference type="EMBL" id="DTAU01000048">
    <property type="protein sequence ID" value="HFQ78606.1"/>
    <property type="molecule type" value="Genomic_DNA"/>
</dbReference>
<dbReference type="InterPro" id="IPR051720">
    <property type="entry name" value="rRNA_MeTrfase/Polyamine_Synth"/>
</dbReference>
<organism evidence="5">
    <name type="scientific">Ignisphaera aggregans</name>
    <dbReference type="NCBI Taxonomy" id="334771"/>
    <lineage>
        <taxon>Archaea</taxon>
        <taxon>Thermoproteota</taxon>
        <taxon>Thermoprotei</taxon>
        <taxon>Desulfurococcales</taxon>
        <taxon>Desulfurococcaceae</taxon>
        <taxon>Ignisphaera</taxon>
    </lineage>
</organism>
<dbReference type="GO" id="GO:0032259">
    <property type="term" value="P:methylation"/>
    <property type="evidence" value="ECO:0007669"/>
    <property type="project" value="UniProtKB-KW"/>
</dbReference>
<dbReference type="PANTHER" id="PTHR23290">
    <property type="entry name" value="RRNA N6-ADENOSINE-METHYLTRANSFERASE METTL5"/>
    <property type="match status" value="1"/>
</dbReference>